<name>A0A370IAG6_9NOCA</name>
<dbReference type="AlphaFoldDB" id="A0A370IAG6"/>
<dbReference type="CDD" id="cd10448">
    <property type="entry name" value="GIY-YIG_unchar_3"/>
    <property type="match status" value="1"/>
</dbReference>
<dbReference type="Proteomes" id="UP000254869">
    <property type="component" value="Unassembled WGS sequence"/>
</dbReference>
<dbReference type="PANTHER" id="PTHR34477">
    <property type="entry name" value="UPF0213 PROTEIN YHBQ"/>
    <property type="match status" value="1"/>
</dbReference>
<sequence length="99" mass="11733">MGRRQWIPCTYIMADRPQGMLYVGATRNLVGRIWQHKNNVVPSYTRRHGIHTLVWYEAHATLENALLRERRLKGYSRPRKIALIEASNPDWDDLYRSLL</sequence>
<keyword evidence="4" id="KW-1185">Reference proteome</keyword>
<dbReference type="Pfam" id="PF01541">
    <property type="entry name" value="GIY-YIG"/>
    <property type="match status" value="1"/>
</dbReference>
<gene>
    <name evidence="3" type="ORF">DFR76_102102</name>
</gene>
<dbReference type="SUPFAM" id="SSF82771">
    <property type="entry name" value="GIY-YIG endonuclease"/>
    <property type="match status" value="1"/>
</dbReference>
<evidence type="ECO:0000256" key="1">
    <source>
        <dbReference type="ARBA" id="ARBA00007435"/>
    </source>
</evidence>
<dbReference type="GO" id="GO:0004519">
    <property type="term" value="F:endonuclease activity"/>
    <property type="evidence" value="ECO:0007669"/>
    <property type="project" value="UniProtKB-KW"/>
</dbReference>
<keyword evidence="3" id="KW-0378">Hydrolase</keyword>
<dbReference type="EMBL" id="QQBC01000002">
    <property type="protein sequence ID" value="RDI67705.1"/>
    <property type="molecule type" value="Genomic_DNA"/>
</dbReference>
<comment type="similarity">
    <text evidence="1">Belongs to the UPF0213 family.</text>
</comment>
<keyword evidence="3" id="KW-0255">Endonuclease</keyword>
<dbReference type="PANTHER" id="PTHR34477:SF5">
    <property type="entry name" value="BSL5627 PROTEIN"/>
    <property type="match status" value="1"/>
</dbReference>
<organism evidence="3 4">
    <name type="scientific">Nocardia pseudobrasiliensis</name>
    <dbReference type="NCBI Taxonomy" id="45979"/>
    <lineage>
        <taxon>Bacteria</taxon>
        <taxon>Bacillati</taxon>
        <taxon>Actinomycetota</taxon>
        <taxon>Actinomycetes</taxon>
        <taxon>Mycobacteriales</taxon>
        <taxon>Nocardiaceae</taxon>
        <taxon>Nocardia</taxon>
    </lineage>
</organism>
<evidence type="ECO:0000313" key="3">
    <source>
        <dbReference type="EMBL" id="RDI67705.1"/>
    </source>
</evidence>
<proteinExistence type="inferred from homology"/>
<dbReference type="InterPro" id="IPR000305">
    <property type="entry name" value="GIY-YIG_endonuc"/>
</dbReference>
<evidence type="ECO:0000259" key="2">
    <source>
        <dbReference type="PROSITE" id="PS50164"/>
    </source>
</evidence>
<dbReference type="STRING" id="1210086.GCA_001613105_06154"/>
<comment type="caution">
    <text evidence="3">The sequence shown here is derived from an EMBL/GenBank/DDBJ whole genome shotgun (WGS) entry which is preliminary data.</text>
</comment>
<keyword evidence="3" id="KW-0540">Nuclease</keyword>
<reference evidence="3 4" key="1">
    <citation type="submission" date="2018-07" db="EMBL/GenBank/DDBJ databases">
        <title>Genomic Encyclopedia of Type Strains, Phase IV (KMG-IV): sequencing the most valuable type-strain genomes for metagenomic binning, comparative biology and taxonomic classification.</title>
        <authorList>
            <person name="Goeker M."/>
        </authorList>
    </citation>
    <scope>NUCLEOTIDE SEQUENCE [LARGE SCALE GENOMIC DNA]</scope>
    <source>
        <strain evidence="3 4">DSM 44290</strain>
    </source>
</reference>
<feature type="domain" description="GIY-YIG" evidence="2">
    <location>
        <begin position="6"/>
        <end position="82"/>
    </location>
</feature>
<dbReference type="PROSITE" id="PS50164">
    <property type="entry name" value="GIY_YIG"/>
    <property type="match status" value="1"/>
</dbReference>
<accession>A0A370IAG6</accession>
<evidence type="ECO:0000313" key="4">
    <source>
        <dbReference type="Proteomes" id="UP000254869"/>
    </source>
</evidence>
<dbReference type="InterPro" id="IPR035901">
    <property type="entry name" value="GIY-YIG_endonuc_sf"/>
</dbReference>
<protein>
    <submittedName>
        <fullName evidence="3">Putative endonuclease</fullName>
    </submittedName>
</protein>
<dbReference type="RefSeq" id="WP_068005209.1">
    <property type="nucleotide sequence ID" value="NZ_QQBC01000002.1"/>
</dbReference>
<dbReference type="InterPro" id="IPR050190">
    <property type="entry name" value="UPF0213_domain"/>
</dbReference>
<dbReference type="Gene3D" id="3.40.1440.10">
    <property type="entry name" value="GIY-YIG endonuclease"/>
    <property type="match status" value="1"/>
</dbReference>